<reference evidence="2" key="1">
    <citation type="journal article" date="2015" name="Genome Announc.">
        <title>Draft genome sequence of the fungus Penicillium brasilianum MG11.</title>
        <authorList>
            <person name="Horn F."/>
            <person name="Linde J."/>
            <person name="Mattern D.J."/>
            <person name="Walther G."/>
            <person name="Guthke R."/>
            <person name="Brakhage A.A."/>
            <person name="Valiante V."/>
        </authorList>
    </citation>
    <scope>NUCLEOTIDE SEQUENCE [LARGE SCALE GENOMIC DNA]</scope>
    <source>
        <strain evidence="2">MG11</strain>
    </source>
</reference>
<sequence length="257" mass="28893">MASSLAPLRTHVPSLFYPDSYTLKLLPPHNKMVKKRAAGSDKAQSSEQRDNRVSYAVIKEDQQALRVFPFGAWGHIGSFRMRICHGVEGCRLECIGEGDECEWAGIDPKLFSWEVTSLDKAMDQWTFNFADKDPDVIEARMTAKEKQAIIDYLGDWCLYKDWDSLVASFSPLAYLGRFQLLLTATVLKNIFESVVRNPFFYIDLGEDWDGSGSDRAANCIRCRAQGTLPKGPQSVCAWCPLLACINNQTLQQIPGVQ</sequence>
<name>A0A0F7TLV7_PENBI</name>
<dbReference type="Proteomes" id="UP000042958">
    <property type="component" value="Unassembled WGS sequence"/>
</dbReference>
<organism evidence="1 2">
    <name type="scientific">Penicillium brasilianum</name>
    <dbReference type="NCBI Taxonomy" id="104259"/>
    <lineage>
        <taxon>Eukaryota</taxon>
        <taxon>Fungi</taxon>
        <taxon>Dikarya</taxon>
        <taxon>Ascomycota</taxon>
        <taxon>Pezizomycotina</taxon>
        <taxon>Eurotiomycetes</taxon>
        <taxon>Eurotiomycetidae</taxon>
        <taxon>Eurotiales</taxon>
        <taxon>Aspergillaceae</taxon>
        <taxon>Penicillium</taxon>
    </lineage>
</organism>
<protein>
    <submittedName>
        <fullName evidence="1">Uncharacterized protein</fullName>
    </submittedName>
</protein>
<dbReference type="EMBL" id="CDHK01000005">
    <property type="protein sequence ID" value="CEJ57614.1"/>
    <property type="molecule type" value="Genomic_DNA"/>
</dbReference>
<proteinExistence type="predicted"/>
<evidence type="ECO:0000313" key="1">
    <source>
        <dbReference type="EMBL" id="CEJ57614.1"/>
    </source>
</evidence>
<accession>A0A0F7TLV7</accession>
<dbReference type="AlphaFoldDB" id="A0A0F7TLV7"/>
<dbReference type="OrthoDB" id="4156714at2759"/>
<keyword evidence="2" id="KW-1185">Reference proteome</keyword>
<evidence type="ECO:0000313" key="2">
    <source>
        <dbReference type="Proteomes" id="UP000042958"/>
    </source>
</evidence>
<gene>
    <name evidence="1" type="ORF">PMG11_06302</name>
</gene>